<keyword evidence="1" id="KW-0472">Membrane</keyword>
<organism evidence="2">
    <name type="scientific">Nothobranchius furzeri</name>
    <name type="common">Turquoise killifish</name>
    <dbReference type="NCBI Taxonomy" id="105023"/>
    <lineage>
        <taxon>Eukaryota</taxon>
        <taxon>Metazoa</taxon>
        <taxon>Chordata</taxon>
        <taxon>Craniata</taxon>
        <taxon>Vertebrata</taxon>
        <taxon>Euteleostomi</taxon>
        <taxon>Actinopterygii</taxon>
        <taxon>Neopterygii</taxon>
        <taxon>Teleostei</taxon>
        <taxon>Neoteleostei</taxon>
        <taxon>Acanthomorphata</taxon>
        <taxon>Ovalentaria</taxon>
        <taxon>Atherinomorphae</taxon>
        <taxon>Cyprinodontiformes</taxon>
        <taxon>Nothobranchiidae</taxon>
        <taxon>Nothobranchius</taxon>
    </lineage>
</organism>
<sequence>FSPVGVSTSSPLFAAFAFVTMETGLAAYLAGL</sequence>
<evidence type="ECO:0000313" key="2">
    <source>
        <dbReference type="EMBL" id="SBS45441.1"/>
    </source>
</evidence>
<evidence type="ECO:0000256" key="1">
    <source>
        <dbReference type="SAM" id="Phobius"/>
    </source>
</evidence>
<keyword evidence="1" id="KW-0812">Transmembrane</keyword>
<reference evidence="2" key="2">
    <citation type="submission" date="2016-06" db="EMBL/GenBank/DDBJ databases">
        <title>The genome of a short-lived fish provides insights into sex chromosome evolution and the genetic control of aging.</title>
        <authorList>
            <person name="Reichwald K."/>
            <person name="Felder M."/>
            <person name="Petzold A."/>
            <person name="Koch P."/>
            <person name="Groth M."/>
            <person name="Platzer M."/>
        </authorList>
    </citation>
    <scope>NUCLEOTIDE SEQUENCE</scope>
    <source>
        <tissue evidence="2">Brain</tissue>
    </source>
</reference>
<feature type="non-terminal residue" evidence="2">
    <location>
        <position position="32"/>
    </location>
</feature>
<dbReference type="EMBL" id="HAEJ01004984">
    <property type="protein sequence ID" value="SBS45441.1"/>
    <property type="molecule type" value="Transcribed_RNA"/>
</dbReference>
<name>A0A1A8UCV4_NOTFU</name>
<proteinExistence type="predicted"/>
<accession>A0A1A8UCV4</accession>
<feature type="transmembrane region" description="Helical" evidence="1">
    <location>
        <begin position="12"/>
        <end position="31"/>
    </location>
</feature>
<dbReference type="AlphaFoldDB" id="A0A1A8UCV4"/>
<protein>
    <submittedName>
        <fullName evidence="2">Mucin 13b, cell surface associated</fullName>
    </submittedName>
</protein>
<keyword evidence="1" id="KW-1133">Transmembrane helix</keyword>
<feature type="non-terminal residue" evidence="2">
    <location>
        <position position="1"/>
    </location>
</feature>
<gene>
    <name evidence="2" type="primary">MUC13B</name>
</gene>
<reference evidence="2" key="1">
    <citation type="submission" date="2016-05" db="EMBL/GenBank/DDBJ databases">
        <authorList>
            <person name="Lavstsen T."/>
            <person name="Jespersen J.S."/>
        </authorList>
    </citation>
    <scope>NUCLEOTIDE SEQUENCE</scope>
    <source>
        <tissue evidence="2">Brain</tissue>
    </source>
</reference>